<organism evidence="1 2">
    <name type="scientific">Cytospora paraplurivora</name>
    <dbReference type="NCBI Taxonomy" id="2898453"/>
    <lineage>
        <taxon>Eukaryota</taxon>
        <taxon>Fungi</taxon>
        <taxon>Dikarya</taxon>
        <taxon>Ascomycota</taxon>
        <taxon>Pezizomycotina</taxon>
        <taxon>Sordariomycetes</taxon>
        <taxon>Sordariomycetidae</taxon>
        <taxon>Diaporthales</taxon>
        <taxon>Cytosporaceae</taxon>
        <taxon>Cytospora</taxon>
    </lineage>
</organism>
<dbReference type="Gene3D" id="3.10.450.50">
    <property type="match status" value="1"/>
</dbReference>
<dbReference type="SUPFAM" id="SSF54427">
    <property type="entry name" value="NTF2-like"/>
    <property type="match status" value="1"/>
</dbReference>
<proteinExistence type="predicted"/>
<dbReference type="AlphaFoldDB" id="A0AAN9UBG4"/>
<protein>
    <recommendedName>
        <fullName evidence="3">SnoaL-like domain-containing protein</fullName>
    </recommendedName>
</protein>
<reference evidence="1 2" key="1">
    <citation type="journal article" date="2023" name="PLoS ONE">
        <title>Cytospora paraplurivora sp. nov. isolated from orchards with fruit tree decline syndrome in Ontario, Canada.</title>
        <authorList>
            <person name="Ilyukhin E."/>
            <person name="Nguyen H.D.T."/>
            <person name="Castle A.J."/>
            <person name="Ellouze W."/>
        </authorList>
    </citation>
    <scope>NUCLEOTIDE SEQUENCE [LARGE SCALE GENOMIC DNA]</scope>
    <source>
        <strain evidence="1 2">FDS-564</strain>
    </source>
</reference>
<dbReference type="Proteomes" id="UP001320245">
    <property type="component" value="Unassembled WGS sequence"/>
</dbReference>
<comment type="caution">
    <text evidence="1">The sequence shown here is derived from an EMBL/GenBank/DDBJ whole genome shotgun (WGS) entry which is preliminary data.</text>
</comment>
<evidence type="ECO:0000313" key="1">
    <source>
        <dbReference type="EMBL" id="KAK7743275.1"/>
    </source>
</evidence>
<keyword evidence="2" id="KW-1185">Reference proteome</keyword>
<dbReference type="PANTHER" id="PTHR39598">
    <property type="entry name" value="AUSTINOL SYNTHESIS PROTEIN F-RELATED"/>
    <property type="match status" value="1"/>
</dbReference>
<accession>A0AAN9UBG4</accession>
<sequence length="142" mass="16414">MSNKPTRREVAIEVIEAYRSWDIERIMAYRTDNCTQEVVPKSLKQAPQNNTTYRKYFASIMPLFQDFQPTIHEIVEDERGNKAFIWASSKGETVIGPYGNEYTILLYFNGAGDKVEKIVEFVDSAYTKDFFTRLAKHTAKIA</sequence>
<dbReference type="PANTHER" id="PTHR39598:SF1">
    <property type="entry name" value="AUSTINOID BIOSYNTHESIS CLUSTERS PROTEIN F-RELATED"/>
    <property type="match status" value="1"/>
</dbReference>
<evidence type="ECO:0000313" key="2">
    <source>
        <dbReference type="Proteomes" id="UP001320245"/>
    </source>
</evidence>
<gene>
    <name evidence="1" type="ORF">SLS53_004360</name>
</gene>
<dbReference type="EMBL" id="JAJSPL020000014">
    <property type="protein sequence ID" value="KAK7743275.1"/>
    <property type="molecule type" value="Genomic_DNA"/>
</dbReference>
<name>A0AAN9UBG4_9PEZI</name>
<dbReference type="InterPro" id="IPR050977">
    <property type="entry name" value="Fungal_Meroterpenoid_Isomerase"/>
</dbReference>
<evidence type="ECO:0008006" key="3">
    <source>
        <dbReference type="Google" id="ProtNLM"/>
    </source>
</evidence>
<dbReference type="InterPro" id="IPR032710">
    <property type="entry name" value="NTF2-like_dom_sf"/>
</dbReference>